<feature type="transmembrane region" description="Helical" evidence="2">
    <location>
        <begin position="6"/>
        <end position="25"/>
    </location>
</feature>
<evidence type="ECO:0000256" key="1">
    <source>
        <dbReference type="SAM" id="MobiDB-lite"/>
    </source>
</evidence>
<accession>A0A1M5MRT6</accession>
<feature type="compositionally biased region" description="Basic and acidic residues" evidence="1">
    <location>
        <begin position="154"/>
        <end position="171"/>
    </location>
</feature>
<dbReference type="Proteomes" id="UP000190675">
    <property type="component" value="Chromosome I"/>
</dbReference>
<evidence type="ECO:0000313" key="3">
    <source>
        <dbReference type="EMBL" id="SHG80150.1"/>
    </source>
</evidence>
<organism evidence="3 4">
    <name type="scientific">Bradyrhizobium erythrophlei</name>
    <dbReference type="NCBI Taxonomy" id="1437360"/>
    <lineage>
        <taxon>Bacteria</taxon>
        <taxon>Pseudomonadati</taxon>
        <taxon>Pseudomonadota</taxon>
        <taxon>Alphaproteobacteria</taxon>
        <taxon>Hyphomicrobiales</taxon>
        <taxon>Nitrobacteraceae</taxon>
        <taxon>Bradyrhizobium</taxon>
    </lineage>
</organism>
<reference evidence="3 4" key="1">
    <citation type="submission" date="2016-11" db="EMBL/GenBank/DDBJ databases">
        <authorList>
            <person name="Jaros S."/>
            <person name="Januszkiewicz K."/>
            <person name="Wedrychowicz H."/>
        </authorList>
    </citation>
    <scope>NUCLEOTIDE SEQUENCE [LARGE SCALE GENOMIC DNA]</scope>
    <source>
        <strain evidence="3 4">GAS242</strain>
    </source>
</reference>
<proteinExistence type="predicted"/>
<protein>
    <submittedName>
        <fullName evidence="3">Uncharacterized protein</fullName>
    </submittedName>
</protein>
<gene>
    <name evidence="3" type="ORF">SAMN05444169_4207</name>
</gene>
<name>A0A1M5MRT6_9BRAD</name>
<dbReference type="RefSeq" id="WP_079567582.1">
    <property type="nucleotide sequence ID" value="NZ_LT670818.1"/>
</dbReference>
<evidence type="ECO:0000256" key="2">
    <source>
        <dbReference type="SAM" id="Phobius"/>
    </source>
</evidence>
<sequence>MQWYVYLITVSATAVLGFFAFELLGRPIRSFFELRRRILERMLVLGSISLPKPREMAVSSREIREYDQAMRNVGEAQRIFRDLGFQLLAFGENEPATRNALGLLGLNIIAAGRELINLSEAYPRPDTDRVGLRNQIERALGVTDAAFPFSRQRQQRERARERGMHNERERLISLSSR</sequence>
<dbReference type="AlphaFoldDB" id="A0A1M5MRT6"/>
<evidence type="ECO:0000313" key="4">
    <source>
        <dbReference type="Proteomes" id="UP000190675"/>
    </source>
</evidence>
<keyword evidence="2" id="KW-0472">Membrane</keyword>
<dbReference type="EMBL" id="LT670818">
    <property type="protein sequence ID" value="SHG80150.1"/>
    <property type="molecule type" value="Genomic_DNA"/>
</dbReference>
<keyword evidence="2" id="KW-0812">Transmembrane</keyword>
<dbReference type="OrthoDB" id="8228674at2"/>
<feature type="region of interest" description="Disordered" evidence="1">
    <location>
        <begin position="151"/>
        <end position="177"/>
    </location>
</feature>
<keyword evidence="2" id="KW-1133">Transmembrane helix</keyword>